<dbReference type="EMBL" id="JBHULZ010000009">
    <property type="protein sequence ID" value="MFD2696851.1"/>
    <property type="molecule type" value="Genomic_DNA"/>
</dbReference>
<dbReference type="SUPFAM" id="SSF51126">
    <property type="entry name" value="Pectin lyase-like"/>
    <property type="match status" value="1"/>
</dbReference>
<dbReference type="InterPro" id="IPR011050">
    <property type="entry name" value="Pectin_lyase_fold/virulence"/>
</dbReference>
<name>A0ABW5SAL3_9FLAO</name>
<keyword evidence="2" id="KW-1185">Reference proteome</keyword>
<protein>
    <recommendedName>
        <fullName evidence="3">Right-handed parallel beta-helix repeat-containing protein</fullName>
    </recommendedName>
</protein>
<dbReference type="PROSITE" id="PS51257">
    <property type="entry name" value="PROKAR_LIPOPROTEIN"/>
    <property type="match status" value="1"/>
</dbReference>
<dbReference type="RefSeq" id="WP_379043656.1">
    <property type="nucleotide sequence ID" value="NZ_JBHULZ010000009.1"/>
</dbReference>
<dbReference type="Proteomes" id="UP001597357">
    <property type="component" value="Unassembled WGS sequence"/>
</dbReference>
<evidence type="ECO:0000313" key="1">
    <source>
        <dbReference type="EMBL" id="MFD2696851.1"/>
    </source>
</evidence>
<comment type="caution">
    <text evidence="1">The sequence shown here is derived from an EMBL/GenBank/DDBJ whole genome shotgun (WGS) entry which is preliminary data.</text>
</comment>
<organism evidence="1 2">
    <name type="scientific">Mesonia sediminis</name>
    <dbReference type="NCBI Taxonomy" id="1703946"/>
    <lineage>
        <taxon>Bacteria</taxon>
        <taxon>Pseudomonadati</taxon>
        <taxon>Bacteroidota</taxon>
        <taxon>Flavobacteriia</taxon>
        <taxon>Flavobacteriales</taxon>
        <taxon>Flavobacteriaceae</taxon>
        <taxon>Mesonia</taxon>
    </lineage>
</organism>
<gene>
    <name evidence="1" type="ORF">ACFSQ0_02505</name>
</gene>
<proteinExistence type="predicted"/>
<sequence>MKTKQNNFLKLIFLSVSFVFMTSCEEDDSPVEPVQELLPPIVLDCDSFKEDQILTDDPLRPVDFVVTCWATVKGDLRIEPGVVIEFERHAGLYIANKSKELQIKGTPDLPVILSGTEKQKGFWRGLLFAESHNLNNLIEHSVIEYAGSQDLKPTSPIYRGSLAVQGVSGTTPQALNLRNVEISNSGNIGLDLHGISKAAKVNTENLNLTKNNGVPVQISAEMTHILDGSSNFQGNVKDFVNITTTNYELQEQNVSWKKLNVPYLIDGRVHIKKNGHLNIEAGANLVFRTNAYLQVAPLLPPYQASLKIVGNSGEPVSLQGYESNFWGGIYLGHTQEDNRIEHAHIKNAKGDFPVGNLQDKGAIYLHAQPKLQVLNSVFEDIPNCAFYGYGTDPFENLTVNNLNFINVASEYCAN</sequence>
<accession>A0ABW5SAL3</accession>
<evidence type="ECO:0008006" key="3">
    <source>
        <dbReference type="Google" id="ProtNLM"/>
    </source>
</evidence>
<evidence type="ECO:0000313" key="2">
    <source>
        <dbReference type="Proteomes" id="UP001597357"/>
    </source>
</evidence>
<reference evidence="2" key="1">
    <citation type="journal article" date="2019" name="Int. J. Syst. Evol. Microbiol.">
        <title>The Global Catalogue of Microorganisms (GCM) 10K type strain sequencing project: providing services to taxonomists for standard genome sequencing and annotation.</title>
        <authorList>
            <consortium name="The Broad Institute Genomics Platform"/>
            <consortium name="The Broad Institute Genome Sequencing Center for Infectious Disease"/>
            <person name="Wu L."/>
            <person name="Ma J."/>
        </authorList>
    </citation>
    <scope>NUCLEOTIDE SEQUENCE [LARGE SCALE GENOMIC DNA]</scope>
    <source>
        <strain evidence="2">KCTC 42255</strain>
    </source>
</reference>